<feature type="signal peptide" evidence="15">
    <location>
        <begin position="1"/>
        <end position="18"/>
    </location>
</feature>
<keyword evidence="9" id="KW-0472">Membrane</keyword>
<dbReference type="GO" id="GO:0005886">
    <property type="term" value="C:plasma membrane"/>
    <property type="evidence" value="ECO:0007669"/>
    <property type="project" value="UniProtKB-SubCell"/>
</dbReference>
<evidence type="ECO:0000259" key="16">
    <source>
        <dbReference type="PROSITE" id="PS50835"/>
    </source>
</evidence>
<dbReference type="InterPro" id="IPR007110">
    <property type="entry name" value="Ig-like_dom"/>
</dbReference>
<feature type="chain" id="PRO_5042176289" description="Natural cytotoxicity triggering receptor 3" evidence="15">
    <location>
        <begin position="19"/>
        <end position="252"/>
    </location>
</feature>
<dbReference type="AlphaFoldDB" id="A0AAD1WGS1"/>
<evidence type="ECO:0000313" key="17">
    <source>
        <dbReference type="EMBL" id="CAH2312355.1"/>
    </source>
</evidence>
<evidence type="ECO:0000256" key="13">
    <source>
        <dbReference type="ARBA" id="ARBA00023319"/>
    </source>
</evidence>
<evidence type="ECO:0000256" key="2">
    <source>
        <dbReference type="ARBA" id="ARBA00006531"/>
    </source>
</evidence>
<evidence type="ECO:0000256" key="10">
    <source>
        <dbReference type="ARBA" id="ARBA00023157"/>
    </source>
</evidence>
<dbReference type="GO" id="GO:0002429">
    <property type="term" value="P:immune response-activating cell surface receptor signaling pathway"/>
    <property type="evidence" value="ECO:0007669"/>
    <property type="project" value="InterPro"/>
</dbReference>
<dbReference type="InterPro" id="IPR036179">
    <property type="entry name" value="Ig-like_dom_sf"/>
</dbReference>
<dbReference type="SMART" id="SM00406">
    <property type="entry name" value="IGv"/>
    <property type="match status" value="1"/>
</dbReference>
<dbReference type="SMART" id="SM00409">
    <property type="entry name" value="IG"/>
    <property type="match status" value="1"/>
</dbReference>
<comment type="similarity">
    <text evidence="2">Belongs to the natural cytotoxicity receptor (NCR) family.</text>
</comment>
<evidence type="ECO:0000256" key="6">
    <source>
        <dbReference type="ARBA" id="ARBA00022729"/>
    </source>
</evidence>
<keyword evidence="8" id="KW-1133">Transmembrane helix</keyword>
<dbReference type="PROSITE" id="PS50835">
    <property type="entry name" value="IG_LIKE"/>
    <property type="match status" value="1"/>
</dbReference>
<evidence type="ECO:0000256" key="3">
    <source>
        <dbReference type="ARBA" id="ARBA00019135"/>
    </source>
</evidence>
<keyword evidence="18" id="KW-1185">Reference proteome</keyword>
<evidence type="ECO:0000256" key="12">
    <source>
        <dbReference type="ARBA" id="ARBA00023180"/>
    </source>
</evidence>
<accession>A0AAD1WGS1</accession>
<name>A0AAD1WGS1_PELCU</name>
<dbReference type="InterPro" id="IPR043226">
    <property type="entry name" value="NCR3"/>
</dbReference>
<keyword evidence="7" id="KW-0391">Immunity</keyword>
<evidence type="ECO:0000256" key="15">
    <source>
        <dbReference type="SAM" id="SignalP"/>
    </source>
</evidence>
<evidence type="ECO:0000256" key="14">
    <source>
        <dbReference type="ARBA" id="ARBA00032296"/>
    </source>
</evidence>
<evidence type="ECO:0000256" key="11">
    <source>
        <dbReference type="ARBA" id="ARBA00023170"/>
    </source>
</evidence>
<organism evidence="17 18">
    <name type="scientific">Pelobates cultripes</name>
    <name type="common">Western spadefoot toad</name>
    <dbReference type="NCBI Taxonomy" id="61616"/>
    <lineage>
        <taxon>Eukaryota</taxon>
        <taxon>Metazoa</taxon>
        <taxon>Chordata</taxon>
        <taxon>Craniata</taxon>
        <taxon>Vertebrata</taxon>
        <taxon>Euteleostomi</taxon>
        <taxon>Amphibia</taxon>
        <taxon>Batrachia</taxon>
        <taxon>Anura</taxon>
        <taxon>Pelobatoidea</taxon>
        <taxon>Pelobatidae</taxon>
        <taxon>Pelobates</taxon>
    </lineage>
</organism>
<keyword evidence="11 17" id="KW-0675">Receptor</keyword>
<dbReference type="Gene3D" id="2.60.40.10">
    <property type="entry name" value="Immunoglobulins"/>
    <property type="match status" value="1"/>
</dbReference>
<evidence type="ECO:0000256" key="4">
    <source>
        <dbReference type="ARBA" id="ARBA00022475"/>
    </source>
</evidence>
<dbReference type="PANTHER" id="PTHR47904">
    <property type="entry name" value="NATURAL CYTOTOXICITY TRIGGERING RECEPTOR 3"/>
    <property type="match status" value="1"/>
</dbReference>
<keyword evidence="13" id="KW-0393">Immunoglobulin domain</keyword>
<keyword evidence="6 15" id="KW-0732">Signal</keyword>
<dbReference type="EMBL" id="OW240919">
    <property type="protein sequence ID" value="CAH2312355.1"/>
    <property type="molecule type" value="Genomic_DNA"/>
</dbReference>
<evidence type="ECO:0000256" key="1">
    <source>
        <dbReference type="ARBA" id="ARBA00004251"/>
    </source>
</evidence>
<protein>
    <recommendedName>
        <fullName evidence="3">Natural cytotoxicity triggering receptor 3</fullName>
    </recommendedName>
    <alternativeName>
        <fullName evidence="14">Natural killer cell p30-related protein</fullName>
    </alternativeName>
</protein>
<sequence length="252" mass="27748">MAGVGLLLILGALQGLQSHSIQVYQIPRVDAVSGSSVTLECQYTLSNISEGDLGWFTWYRHLLNGDCVSNTEGLYKGRVSKSSQSDFINKRSANIILHNVDLSDTGMYICQVTFQLNETISGHGSGTFLNVTDETDDKGMKNIIQLSTASGVLTVGILVIFCLWRAKASDPVGQESPIISTDLNTQVEGSNSVERQATEDTMFYACSKDSQWQSTSVSPYNLENQQYSSCEQKERVEFNQMSPETPLYSEIP</sequence>
<dbReference type="GO" id="GO:0045954">
    <property type="term" value="P:positive regulation of natural killer cell mediated cytotoxicity"/>
    <property type="evidence" value="ECO:0007669"/>
    <property type="project" value="InterPro"/>
</dbReference>
<dbReference type="InterPro" id="IPR003599">
    <property type="entry name" value="Ig_sub"/>
</dbReference>
<reference evidence="17" key="1">
    <citation type="submission" date="2022-03" db="EMBL/GenBank/DDBJ databases">
        <authorList>
            <person name="Alioto T."/>
            <person name="Alioto T."/>
            <person name="Gomez Garrido J."/>
        </authorList>
    </citation>
    <scope>NUCLEOTIDE SEQUENCE</scope>
</reference>
<keyword evidence="5" id="KW-0812">Transmembrane</keyword>
<proteinExistence type="inferred from homology"/>
<dbReference type="SUPFAM" id="SSF48726">
    <property type="entry name" value="Immunoglobulin"/>
    <property type="match status" value="1"/>
</dbReference>
<evidence type="ECO:0000313" key="18">
    <source>
        <dbReference type="Proteomes" id="UP001295444"/>
    </source>
</evidence>
<dbReference type="InterPro" id="IPR013106">
    <property type="entry name" value="Ig_V-set"/>
</dbReference>
<dbReference type="Proteomes" id="UP001295444">
    <property type="component" value="Chromosome 08"/>
</dbReference>
<keyword evidence="12" id="KW-0325">Glycoprotein</keyword>
<keyword evidence="10" id="KW-1015">Disulfide bond</keyword>
<feature type="domain" description="Ig-like" evidence="16">
    <location>
        <begin position="19"/>
        <end position="121"/>
    </location>
</feature>
<dbReference type="InterPro" id="IPR013783">
    <property type="entry name" value="Ig-like_fold"/>
</dbReference>
<keyword evidence="4" id="KW-1003">Cell membrane</keyword>
<gene>
    <name evidence="17" type="ORF">PECUL_23A027468</name>
</gene>
<evidence type="ECO:0000256" key="5">
    <source>
        <dbReference type="ARBA" id="ARBA00022692"/>
    </source>
</evidence>
<dbReference type="PANTHER" id="PTHR47904:SF1">
    <property type="entry name" value="NATURAL CYTOTOXICITY TRIGGERING RECEPTOR 3"/>
    <property type="match status" value="1"/>
</dbReference>
<evidence type="ECO:0000256" key="7">
    <source>
        <dbReference type="ARBA" id="ARBA00022859"/>
    </source>
</evidence>
<dbReference type="Pfam" id="PF07686">
    <property type="entry name" value="V-set"/>
    <property type="match status" value="1"/>
</dbReference>
<comment type="subcellular location">
    <subcellularLocation>
        <location evidence="1">Cell membrane</location>
        <topology evidence="1">Single-pass type I membrane protein</topology>
    </subcellularLocation>
</comment>
<evidence type="ECO:0000256" key="8">
    <source>
        <dbReference type="ARBA" id="ARBA00022989"/>
    </source>
</evidence>
<evidence type="ECO:0000256" key="9">
    <source>
        <dbReference type="ARBA" id="ARBA00023136"/>
    </source>
</evidence>